<sequence length="45" mass="4854">MDSILNRRSAPRPYGGPMGLGDFWQGRYGATISAEEEAAVRGVLT</sequence>
<gene>
    <name evidence="1" type="ORF">H4W81_001565</name>
</gene>
<name>A0ABR9K9U8_9ACTN</name>
<protein>
    <submittedName>
        <fullName evidence="1">Uncharacterized protein</fullName>
    </submittedName>
</protein>
<dbReference type="EMBL" id="JADBEF010000001">
    <property type="protein sequence ID" value="MBE1558786.1"/>
    <property type="molecule type" value="Genomic_DNA"/>
</dbReference>
<comment type="caution">
    <text evidence="1">The sequence shown here is derived from an EMBL/GenBank/DDBJ whole genome shotgun (WGS) entry which is preliminary data.</text>
</comment>
<dbReference type="Proteomes" id="UP000661607">
    <property type="component" value="Unassembled WGS sequence"/>
</dbReference>
<dbReference type="RefSeq" id="WP_192774158.1">
    <property type="nucleotide sequence ID" value="NZ_BAAASY010000037.1"/>
</dbReference>
<reference evidence="1 2" key="1">
    <citation type="submission" date="2020-10" db="EMBL/GenBank/DDBJ databases">
        <title>Sequencing the genomes of 1000 actinobacteria strains.</title>
        <authorList>
            <person name="Klenk H.-P."/>
        </authorList>
    </citation>
    <scope>NUCLEOTIDE SEQUENCE [LARGE SCALE GENOMIC DNA]</scope>
    <source>
        <strain evidence="1 2">DSM 43748</strain>
    </source>
</reference>
<accession>A0ABR9K9U8</accession>
<keyword evidence="2" id="KW-1185">Reference proteome</keyword>
<proteinExistence type="predicted"/>
<evidence type="ECO:0000313" key="2">
    <source>
        <dbReference type="Proteomes" id="UP000661607"/>
    </source>
</evidence>
<organism evidence="1 2">
    <name type="scientific">Nonomuraea africana</name>
    <dbReference type="NCBI Taxonomy" id="46171"/>
    <lineage>
        <taxon>Bacteria</taxon>
        <taxon>Bacillati</taxon>
        <taxon>Actinomycetota</taxon>
        <taxon>Actinomycetes</taxon>
        <taxon>Streptosporangiales</taxon>
        <taxon>Streptosporangiaceae</taxon>
        <taxon>Nonomuraea</taxon>
    </lineage>
</organism>
<evidence type="ECO:0000313" key="1">
    <source>
        <dbReference type="EMBL" id="MBE1558786.1"/>
    </source>
</evidence>